<evidence type="ECO:0000259" key="2">
    <source>
        <dbReference type="Pfam" id="PF13349"/>
    </source>
</evidence>
<dbReference type="Proteomes" id="UP000622317">
    <property type="component" value="Unassembled WGS sequence"/>
</dbReference>
<accession>A0A927IJR6</accession>
<evidence type="ECO:0000313" key="3">
    <source>
        <dbReference type="EMBL" id="MBD5782083.1"/>
    </source>
</evidence>
<evidence type="ECO:0000256" key="1">
    <source>
        <dbReference type="SAM" id="SignalP"/>
    </source>
</evidence>
<comment type="caution">
    <text evidence="3">The sequence shown here is derived from an EMBL/GenBank/DDBJ whole genome shotgun (WGS) entry which is preliminary data.</text>
</comment>
<keyword evidence="1" id="KW-0732">Signal</keyword>
<dbReference type="PANTHER" id="PTHR34094">
    <property type="match status" value="1"/>
</dbReference>
<feature type="signal peptide" evidence="1">
    <location>
        <begin position="1"/>
        <end position="23"/>
    </location>
</feature>
<reference evidence="3" key="1">
    <citation type="submission" date="2020-09" db="EMBL/GenBank/DDBJ databases">
        <title>Pelagicoccus enzymogenes sp. nov. with an EPS production, isolated from marine sediment.</title>
        <authorList>
            <person name="Feng X."/>
        </authorList>
    </citation>
    <scope>NUCLEOTIDE SEQUENCE</scope>
    <source>
        <strain evidence="3">NFK12</strain>
    </source>
</reference>
<name>A0A927IJR6_9BACT</name>
<keyword evidence="4" id="KW-1185">Reference proteome</keyword>
<dbReference type="Pfam" id="PF13349">
    <property type="entry name" value="DUF4097"/>
    <property type="match status" value="1"/>
</dbReference>
<proteinExistence type="predicted"/>
<dbReference type="EMBL" id="JACYFG010000051">
    <property type="protein sequence ID" value="MBD5782083.1"/>
    <property type="molecule type" value="Genomic_DNA"/>
</dbReference>
<feature type="chain" id="PRO_5037091032" evidence="1">
    <location>
        <begin position="24"/>
        <end position="324"/>
    </location>
</feature>
<gene>
    <name evidence="3" type="ORF">IEN85_21470</name>
</gene>
<organism evidence="3 4">
    <name type="scientific">Pelagicoccus enzymogenes</name>
    <dbReference type="NCBI Taxonomy" id="2773457"/>
    <lineage>
        <taxon>Bacteria</taxon>
        <taxon>Pseudomonadati</taxon>
        <taxon>Verrucomicrobiota</taxon>
        <taxon>Opitutia</taxon>
        <taxon>Puniceicoccales</taxon>
        <taxon>Pelagicoccaceae</taxon>
        <taxon>Pelagicoccus</taxon>
    </lineage>
</organism>
<dbReference type="RefSeq" id="WP_191619150.1">
    <property type="nucleotide sequence ID" value="NZ_JACYFG010000051.1"/>
</dbReference>
<feature type="domain" description="DUF4097" evidence="2">
    <location>
        <begin position="35"/>
        <end position="321"/>
    </location>
</feature>
<evidence type="ECO:0000313" key="4">
    <source>
        <dbReference type="Proteomes" id="UP000622317"/>
    </source>
</evidence>
<dbReference type="InterPro" id="IPR025164">
    <property type="entry name" value="Toastrack_DUF4097"/>
</dbReference>
<dbReference type="AlphaFoldDB" id="A0A927IJR6"/>
<dbReference type="PANTHER" id="PTHR34094:SF1">
    <property type="entry name" value="PROTEIN FAM185A"/>
    <property type="match status" value="1"/>
</dbReference>
<sequence>MNTKLISLPLVAAALIATNTATAADEVQHHSLDGITKVDFYISKSNVALIGSDRSDLELELEKPLTGFDDSKVTQSTTREGDTLLIKIEFEKDNGSWFSWGDKTKGYKQATLHLPADLIAKVRTSGGNVTAEGMTSALNLKTSGGNIDASDISGPLEIKTSGGNIRLRQIQGDTHAHTSGGNINVEGLVGAVDLHTSGGNIKIEGAISALKAHTSGGHISANLQSALLEPMELGTSGGNVSATLQAGMQAPAELRTSGGSVSISLPHNQAFQVYAKSNGGGVSFSHGGSFQGTLDKKKIEGDVNGGGPLVKLTTSGGRVTIAEI</sequence>
<protein>
    <submittedName>
        <fullName evidence="3">DUF4097 family beta strand repeat protein</fullName>
    </submittedName>
</protein>